<name>A0ABV1ITV8_9FIRM</name>
<gene>
    <name evidence="1" type="ORF">AAAU51_05605</name>
</gene>
<evidence type="ECO:0000313" key="1">
    <source>
        <dbReference type="EMBL" id="MEQ2710648.1"/>
    </source>
</evidence>
<reference evidence="1 2" key="1">
    <citation type="submission" date="2024-04" db="EMBL/GenBank/DDBJ databases">
        <title>Human intestinal bacterial collection.</title>
        <authorList>
            <person name="Pauvert C."/>
            <person name="Hitch T.C.A."/>
            <person name="Clavel T."/>
        </authorList>
    </citation>
    <scope>NUCLEOTIDE SEQUENCE [LARGE SCALE GENOMIC DNA]</scope>
    <source>
        <strain evidence="1 2">CLA-AA-H249</strain>
    </source>
</reference>
<sequence>MENLLYGKQIEEKHYDAQLLAKGMKKEKIRHLRGSLRDLMK</sequence>
<organism evidence="1 2">
    <name type="scientific">Anaerostipes amylophilus</name>
    <dbReference type="NCBI Taxonomy" id="2981779"/>
    <lineage>
        <taxon>Bacteria</taxon>
        <taxon>Bacillati</taxon>
        <taxon>Bacillota</taxon>
        <taxon>Clostridia</taxon>
        <taxon>Lachnospirales</taxon>
        <taxon>Lachnospiraceae</taxon>
        <taxon>Anaerostipes</taxon>
    </lineage>
</organism>
<dbReference type="Proteomes" id="UP001482154">
    <property type="component" value="Unassembled WGS sequence"/>
</dbReference>
<comment type="caution">
    <text evidence="1">The sequence shown here is derived from an EMBL/GenBank/DDBJ whole genome shotgun (WGS) entry which is preliminary data.</text>
</comment>
<evidence type="ECO:0000313" key="2">
    <source>
        <dbReference type="Proteomes" id="UP001482154"/>
    </source>
</evidence>
<proteinExistence type="predicted"/>
<accession>A0ABV1ITV8</accession>
<keyword evidence="2" id="KW-1185">Reference proteome</keyword>
<dbReference type="EMBL" id="JBBNIN010000006">
    <property type="protein sequence ID" value="MEQ2710648.1"/>
    <property type="molecule type" value="Genomic_DNA"/>
</dbReference>
<protein>
    <submittedName>
        <fullName evidence="1">Uncharacterized protein</fullName>
    </submittedName>
</protein>
<dbReference type="RefSeq" id="WP_349110623.1">
    <property type="nucleotide sequence ID" value="NZ_JBBNIN010000006.1"/>
</dbReference>